<gene>
    <name evidence="3" type="ORF">ACIGG6_14805</name>
</gene>
<feature type="domain" description="Zinc finger CHC2-type" evidence="2">
    <location>
        <begin position="24"/>
        <end position="85"/>
    </location>
</feature>
<keyword evidence="4" id="KW-1185">Reference proteome</keyword>
<evidence type="ECO:0000313" key="4">
    <source>
        <dbReference type="Proteomes" id="UP001614338"/>
    </source>
</evidence>
<evidence type="ECO:0000256" key="1">
    <source>
        <dbReference type="SAM" id="MobiDB-lite"/>
    </source>
</evidence>
<name>A0ABW8BYD8_9GAMM</name>
<dbReference type="Proteomes" id="UP001614338">
    <property type="component" value="Unassembled WGS sequence"/>
</dbReference>
<dbReference type="InterPro" id="IPR002694">
    <property type="entry name" value="Znf_CHC2"/>
</dbReference>
<organism evidence="3 4">
    <name type="scientific">Vreelandella lionensis</name>
    <dbReference type="NCBI Taxonomy" id="1144478"/>
    <lineage>
        <taxon>Bacteria</taxon>
        <taxon>Pseudomonadati</taxon>
        <taxon>Pseudomonadota</taxon>
        <taxon>Gammaproteobacteria</taxon>
        <taxon>Oceanospirillales</taxon>
        <taxon>Halomonadaceae</taxon>
        <taxon>Vreelandella</taxon>
    </lineage>
</organism>
<feature type="region of interest" description="Disordered" evidence="1">
    <location>
        <begin position="1"/>
        <end position="20"/>
    </location>
</feature>
<proteinExistence type="predicted"/>
<reference evidence="3 4" key="1">
    <citation type="submission" date="2024-10" db="EMBL/GenBank/DDBJ databases">
        <title>The Natural Products Discovery Center: Release of the First 8490 Sequenced Strains for Exploring Actinobacteria Biosynthetic Diversity.</title>
        <authorList>
            <person name="Kalkreuter E."/>
            <person name="Kautsar S.A."/>
            <person name="Yang D."/>
            <person name="Bader C.D."/>
            <person name="Teijaro C.N."/>
            <person name="Fluegel L."/>
            <person name="Davis C.M."/>
            <person name="Simpson J.R."/>
            <person name="Lauterbach L."/>
            <person name="Steele A.D."/>
            <person name="Gui C."/>
            <person name="Meng S."/>
            <person name="Li G."/>
            <person name="Viehrig K."/>
            <person name="Ye F."/>
            <person name="Su P."/>
            <person name="Kiefer A.F."/>
            <person name="Nichols A."/>
            <person name="Cepeda A.J."/>
            <person name="Yan W."/>
            <person name="Fan B."/>
            <person name="Jiang Y."/>
            <person name="Adhikari A."/>
            <person name="Zheng C.-J."/>
            <person name="Schuster L."/>
            <person name="Cowan T.M."/>
            <person name="Smanski M.J."/>
            <person name="Chevrette M.G."/>
            <person name="De Carvalho L.P.S."/>
            <person name="Shen B."/>
        </authorList>
    </citation>
    <scope>NUCLEOTIDE SEQUENCE [LARGE SCALE GENOMIC DNA]</scope>
    <source>
        <strain evidence="3 4">NPDC077409</strain>
    </source>
</reference>
<sequence>MRGAIKTPDRSRAHKSTVQANNSTRPDVYAILDRLDKVKENGPGRWLACCPAHQDRSPSLAVRETSDGTILMKCFAGCPTGDVLAAIGLELKDLFPQRDNDAYTASKRPGERWVPRDVLAAVAREALIALLAAEAVHSGTLLSDDDRNRLAVAAGRLRAAAKEVGAHV</sequence>
<dbReference type="SUPFAM" id="SSF57783">
    <property type="entry name" value="Zinc beta-ribbon"/>
    <property type="match status" value="1"/>
</dbReference>
<protein>
    <submittedName>
        <fullName evidence="3">CHC2 zinc finger domain-containing protein</fullName>
    </submittedName>
</protein>
<evidence type="ECO:0000259" key="2">
    <source>
        <dbReference type="Pfam" id="PF01807"/>
    </source>
</evidence>
<evidence type="ECO:0000313" key="3">
    <source>
        <dbReference type="EMBL" id="MFI8751256.1"/>
    </source>
</evidence>
<dbReference type="EMBL" id="JBITWC010000025">
    <property type="protein sequence ID" value="MFI8751256.1"/>
    <property type="molecule type" value="Genomic_DNA"/>
</dbReference>
<dbReference type="RefSeq" id="WP_399845414.1">
    <property type="nucleotide sequence ID" value="NZ_JBITWC010000025.1"/>
</dbReference>
<dbReference type="Pfam" id="PF01807">
    <property type="entry name" value="Zn_ribbon_DnaG"/>
    <property type="match status" value="1"/>
</dbReference>
<dbReference type="Gene3D" id="3.90.580.10">
    <property type="entry name" value="Zinc finger, CHC2-type domain"/>
    <property type="match status" value="1"/>
</dbReference>
<comment type="caution">
    <text evidence="3">The sequence shown here is derived from an EMBL/GenBank/DDBJ whole genome shotgun (WGS) entry which is preliminary data.</text>
</comment>
<accession>A0ABW8BYD8</accession>
<dbReference type="InterPro" id="IPR036977">
    <property type="entry name" value="DNA_primase_Znf_CHC2"/>
</dbReference>